<keyword evidence="6" id="KW-1185">Reference proteome</keyword>
<dbReference type="PANTHER" id="PTHR43280">
    <property type="entry name" value="ARAC-FAMILY TRANSCRIPTIONAL REGULATOR"/>
    <property type="match status" value="1"/>
</dbReference>
<evidence type="ECO:0000256" key="3">
    <source>
        <dbReference type="ARBA" id="ARBA00023163"/>
    </source>
</evidence>
<sequence length="277" mass="32726">MLYRFGDIDKLYVEYVKRASPYTMEADHYHPYYEMYYMLSGQRIYFVGDRSYPVEQGDLVFIAPDELHQTMHAGEPEHDRLIMHFGPWYLSRFAPAEQELLLSPFRQASKVIRLPRQEHWQIDQLLRRLLAEIRDKPPGYELTPGLAVTELLLGVARYLQQHEPVPIYHDTPLHAKISEIVRHINAHFAEPITLAALSEQFYISPYYLSRKFKEITGFPFTDYILLTRVKEAQRLLRETDRNISDIAAEVGFDNFSHFGKTFKRIAKLSPRDYRKRT</sequence>
<dbReference type="SUPFAM" id="SSF51215">
    <property type="entry name" value="Regulatory protein AraC"/>
    <property type="match status" value="1"/>
</dbReference>
<dbReference type="SUPFAM" id="SSF46689">
    <property type="entry name" value="Homeodomain-like"/>
    <property type="match status" value="2"/>
</dbReference>
<dbReference type="InterPro" id="IPR003313">
    <property type="entry name" value="AraC-bd"/>
</dbReference>
<dbReference type="EMBL" id="CP035492">
    <property type="protein sequence ID" value="QAY66681.1"/>
    <property type="molecule type" value="Genomic_DNA"/>
</dbReference>
<dbReference type="InterPro" id="IPR018060">
    <property type="entry name" value="HTH_AraC"/>
</dbReference>
<keyword evidence="1" id="KW-0805">Transcription regulation</keyword>
<dbReference type="GO" id="GO:0003700">
    <property type="term" value="F:DNA-binding transcription factor activity"/>
    <property type="evidence" value="ECO:0007669"/>
    <property type="project" value="InterPro"/>
</dbReference>
<dbReference type="InterPro" id="IPR018062">
    <property type="entry name" value="HTH_AraC-typ_CS"/>
</dbReference>
<dbReference type="InterPro" id="IPR009057">
    <property type="entry name" value="Homeodomain-like_sf"/>
</dbReference>
<dbReference type="OrthoDB" id="506156at2"/>
<dbReference type="InterPro" id="IPR014710">
    <property type="entry name" value="RmlC-like_jellyroll"/>
</dbReference>
<dbReference type="RefSeq" id="WP_129440503.1">
    <property type="nucleotide sequence ID" value="NZ_CP035492.1"/>
</dbReference>
<dbReference type="PANTHER" id="PTHR43280:SF28">
    <property type="entry name" value="HTH-TYPE TRANSCRIPTIONAL ACTIVATOR RHAS"/>
    <property type="match status" value="1"/>
</dbReference>
<dbReference type="KEGG" id="pprt:ET464_09940"/>
<evidence type="ECO:0000259" key="4">
    <source>
        <dbReference type="PROSITE" id="PS01124"/>
    </source>
</evidence>
<proteinExistence type="predicted"/>
<dbReference type="AlphaFoldDB" id="A0A4V0YF70"/>
<dbReference type="SMART" id="SM00342">
    <property type="entry name" value="HTH_ARAC"/>
    <property type="match status" value="1"/>
</dbReference>
<keyword evidence="2" id="KW-0238">DNA-binding</keyword>
<evidence type="ECO:0000313" key="5">
    <source>
        <dbReference type="EMBL" id="QAY66681.1"/>
    </source>
</evidence>
<evidence type="ECO:0000313" key="6">
    <source>
        <dbReference type="Proteomes" id="UP000293568"/>
    </source>
</evidence>
<dbReference type="Gene3D" id="2.60.120.10">
    <property type="entry name" value="Jelly Rolls"/>
    <property type="match status" value="1"/>
</dbReference>
<protein>
    <submittedName>
        <fullName evidence="5">AraC family transcriptional regulator</fullName>
    </submittedName>
</protein>
<dbReference type="PROSITE" id="PS00041">
    <property type="entry name" value="HTH_ARAC_FAMILY_1"/>
    <property type="match status" value="1"/>
</dbReference>
<dbReference type="InterPro" id="IPR020449">
    <property type="entry name" value="Tscrpt_reg_AraC-type_HTH"/>
</dbReference>
<feature type="domain" description="HTH araC/xylS-type" evidence="4">
    <location>
        <begin position="178"/>
        <end position="276"/>
    </location>
</feature>
<keyword evidence="3" id="KW-0804">Transcription</keyword>
<dbReference type="PRINTS" id="PR00032">
    <property type="entry name" value="HTHARAC"/>
</dbReference>
<dbReference type="GO" id="GO:0043565">
    <property type="term" value="F:sequence-specific DNA binding"/>
    <property type="evidence" value="ECO:0007669"/>
    <property type="project" value="InterPro"/>
</dbReference>
<reference evidence="5 6" key="1">
    <citation type="submission" date="2019-01" db="EMBL/GenBank/DDBJ databases">
        <title>Genome sequencing of strain FW100M-2.</title>
        <authorList>
            <person name="Heo J."/>
            <person name="Kim S.-J."/>
            <person name="Kim J.-S."/>
            <person name="Hong S.-B."/>
            <person name="Kwon S.-W."/>
        </authorList>
    </citation>
    <scope>NUCLEOTIDE SEQUENCE [LARGE SCALE GENOMIC DNA]</scope>
    <source>
        <strain evidence="5 6">FW100M-2</strain>
    </source>
</reference>
<dbReference type="Pfam" id="PF02311">
    <property type="entry name" value="AraC_binding"/>
    <property type="match status" value="1"/>
</dbReference>
<name>A0A4V0YF70_9BACL</name>
<dbReference type="PROSITE" id="PS01124">
    <property type="entry name" value="HTH_ARAC_FAMILY_2"/>
    <property type="match status" value="1"/>
</dbReference>
<evidence type="ECO:0000256" key="2">
    <source>
        <dbReference type="ARBA" id="ARBA00023125"/>
    </source>
</evidence>
<accession>A0A4V0YF70</accession>
<dbReference type="InterPro" id="IPR037923">
    <property type="entry name" value="HTH-like"/>
</dbReference>
<gene>
    <name evidence="5" type="ORF">ET464_09940</name>
</gene>
<dbReference type="Proteomes" id="UP000293568">
    <property type="component" value="Chromosome"/>
</dbReference>
<evidence type="ECO:0000256" key="1">
    <source>
        <dbReference type="ARBA" id="ARBA00023015"/>
    </source>
</evidence>
<dbReference type="Gene3D" id="1.10.10.60">
    <property type="entry name" value="Homeodomain-like"/>
    <property type="match status" value="2"/>
</dbReference>
<dbReference type="Pfam" id="PF12833">
    <property type="entry name" value="HTH_18"/>
    <property type="match status" value="1"/>
</dbReference>
<organism evidence="5 6">
    <name type="scientific">Paenibacillus protaetiae</name>
    <dbReference type="NCBI Taxonomy" id="2509456"/>
    <lineage>
        <taxon>Bacteria</taxon>
        <taxon>Bacillati</taxon>
        <taxon>Bacillota</taxon>
        <taxon>Bacilli</taxon>
        <taxon>Bacillales</taxon>
        <taxon>Paenibacillaceae</taxon>
        <taxon>Paenibacillus</taxon>
    </lineage>
</organism>